<keyword evidence="11" id="KW-1133">Transmembrane helix</keyword>
<keyword evidence="14" id="KW-1185">Reference proteome</keyword>
<dbReference type="SMART" id="SM00062">
    <property type="entry name" value="PBPb"/>
    <property type="match status" value="1"/>
</dbReference>
<evidence type="ECO:0000259" key="12">
    <source>
        <dbReference type="PROSITE" id="PS50109"/>
    </source>
</evidence>
<dbReference type="EMBL" id="QWVS01000002">
    <property type="protein sequence ID" value="RID89102.1"/>
    <property type="molecule type" value="Genomic_DNA"/>
</dbReference>
<dbReference type="PANTHER" id="PTHR43065">
    <property type="entry name" value="SENSOR HISTIDINE KINASE"/>
    <property type="match status" value="1"/>
</dbReference>
<keyword evidence="11" id="KW-0472">Membrane</keyword>
<protein>
    <recommendedName>
        <fullName evidence="2">histidine kinase</fullName>
        <ecNumber evidence="2">2.7.13.3</ecNumber>
    </recommendedName>
</protein>
<dbReference type="Gene3D" id="3.30.565.10">
    <property type="entry name" value="Histidine kinase-like ATPase, C-terminal domain"/>
    <property type="match status" value="1"/>
</dbReference>
<dbReference type="Pfam" id="PF02518">
    <property type="entry name" value="HATPase_c"/>
    <property type="match status" value="1"/>
</dbReference>
<feature type="domain" description="Histidine kinase" evidence="12">
    <location>
        <begin position="441"/>
        <end position="649"/>
    </location>
</feature>
<dbReference type="AlphaFoldDB" id="A0A398BG76"/>
<dbReference type="SUPFAM" id="SSF55785">
    <property type="entry name" value="PYP-like sensor domain (PAS domain)"/>
    <property type="match status" value="1"/>
</dbReference>
<dbReference type="InterPro" id="IPR036097">
    <property type="entry name" value="HisK_dim/P_sf"/>
</dbReference>
<dbReference type="PANTHER" id="PTHR43065:SF10">
    <property type="entry name" value="PEROXIDE STRESS-ACTIVATED HISTIDINE KINASE MAK3"/>
    <property type="match status" value="1"/>
</dbReference>
<dbReference type="InterPro" id="IPR036890">
    <property type="entry name" value="HATPase_C_sf"/>
</dbReference>
<keyword evidence="4" id="KW-0808">Transferase</keyword>
<dbReference type="Gene3D" id="3.30.450.20">
    <property type="entry name" value="PAS domain"/>
    <property type="match status" value="1"/>
</dbReference>
<dbReference type="InterPro" id="IPR003594">
    <property type="entry name" value="HATPase_dom"/>
</dbReference>
<evidence type="ECO:0000256" key="10">
    <source>
        <dbReference type="ARBA" id="ARBA00023288"/>
    </source>
</evidence>
<accession>A0A398BG76</accession>
<dbReference type="CDD" id="cd00082">
    <property type="entry name" value="HisKA"/>
    <property type="match status" value="1"/>
</dbReference>
<keyword evidence="6" id="KW-0418">Kinase</keyword>
<dbReference type="Gene3D" id="3.40.190.10">
    <property type="entry name" value="Periplasmic binding protein-like II"/>
    <property type="match status" value="2"/>
</dbReference>
<dbReference type="Proteomes" id="UP000266016">
    <property type="component" value="Unassembled WGS sequence"/>
</dbReference>
<evidence type="ECO:0000256" key="6">
    <source>
        <dbReference type="ARBA" id="ARBA00022777"/>
    </source>
</evidence>
<dbReference type="PRINTS" id="PR00344">
    <property type="entry name" value="BCTRLSENSOR"/>
</dbReference>
<keyword evidence="8" id="KW-0902">Two-component regulatory system</keyword>
<organism evidence="13 14">
    <name type="scientific">Peribacillus asahii</name>
    <dbReference type="NCBI Taxonomy" id="228899"/>
    <lineage>
        <taxon>Bacteria</taxon>
        <taxon>Bacillati</taxon>
        <taxon>Bacillota</taxon>
        <taxon>Bacilli</taxon>
        <taxon>Bacillales</taxon>
        <taxon>Bacillaceae</taxon>
        <taxon>Peribacillus</taxon>
    </lineage>
</organism>
<dbReference type="InterPro" id="IPR001638">
    <property type="entry name" value="Solute-binding_3/MltF_N"/>
</dbReference>
<keyword evidence="3" id="KW-0597">Phosphoprotein</keyword>
<evidence type="ECO:0000256" key="9">
    <source>
        <dbReference type="ARBA" id="ARBA00023139"/>
    </source>
</evidence>
<keyword evidence="10" id="KW-0449">Lipoprotein</keyword>
<dbReference type="SMART" id="SM00388">
    <property type="entry name" value="HisKA"/>
    <property type="match status" value="1"/>
</dbReference>
<dbReference type="PROSITE" id="PS50109">
    <property type="entry name" value="HIS_KIN"/>
    <property type="match status" value="1"/>
</dbReference>
<feature type="transmembrane region" description="Helical" evidence="11">
    <location>
        <begin position="260"/>
        <end position="281"/>
    </location>
</feature>
<evidence type="ECO:0000256" key="3">
    <source>
        <dbReference type="ARBA" id="ARBA00022553"/>
    </source>
</evidence>
<dbReference type="CDD" id="cd13704">
    <property type="entry name" value="PBP2_HisK"/>
    <property type="match status" value="1"/>
</dbReference>
<evidence type="ECO:0000256" key="7">
    <source>
        <dbReference type="ARBA" id="ARBA00022840"/>
    </source>
</evidence>
<dbReference type="EC" id="2.7.13.3" evidence="2"/>
<reference evidence="13 14" key="1">
    <citation type="submission" date="2018-08" db="EMBL/GenBank/DDBJ databases">
        <title>Bacillus jemisoniae sp. nov., Bacillus chryseoplanitiae sp. nov., Bacillus resnikiae sp. nov., and Bacillus frankliniae sp. nov., isolated from Viking spacecraft and associated surfaces.</title>
        <authorList>
            <person name="Seuylemezian A."/>
            <person name="Vaishampayan P."/>
        </authorList>
    </citation>
    <scope>NUCLEOTIDE SEQUENCE [LARGE SCALE GENOMIC DNA]</scope>
    <source>
        <strain evidence="13 14">MA001</strain>
    </source>
</reference>
<evidence type="ECO:0000256" key="2">
    <source>
        <dbReference type="ARBA" id="ARBA00012438"/>
    </source>
</evidence>
<keyword evidence="9" id="KW-0564">Palmitate</keyword>
<evidence type="ECO:0000256" key="5">
    <source>
        <dbReference type="ARBA" id="ARBA00022741"/>
    </source>
</evidence>
<dbReference type="SUPFAM" id="SSF47384">
    <property type="entry name" value="Homodimeric domain of signal transducing histidine kinase"/>
    <property type="match status" value="1"/>
</dbReference>
<dbReference type="InterPro" id="IPR005467">
    <property type="entry name" value="His_kinase_dom"/>
</dbReference>
<dbReference type="GO" id="GO:0000155">
    <property type="term" value="F:phosphorelay sensor kinase activity"/>
    <property type="evidence" value="ECO:0007669"/>
    <property type="project" value="InterPro"/>
</dbReference>
<dbReference type="InterPro" id="IPR003661">
    <property type="entry name" value="HisK_dim/P_dom"/>
</dbReference>
<proteinExistence type="predicted"/>
<keyword evidence="5" id="KW-0547">Nucleotide-binding</keyword>
<evidence type="ECO:0000313" key="13">
    <source>
        <dbReference type="EMBL" id="RID89102.1"/>
    </source>
</evidence>
<keyword evidence="11" id="KW-0812">Transmembrane</keyword>
<evidence type="ECO:0000256" key="4">
    <source>
        <dbReference type="ARBA" id="ARBA00022679"/>
    </source>
</evidence>
<evidence type="ECO:0000256" key="8">
    <source>
        <dbReference type="ARBA" id="ARBA00023012"/>
    </source>
</evidence>
<dbReference type="Pfam" id="PF00497">
    <property type="entry name" value="SBP_bac_3"/>
    <property type="match status" value="1"/>
</dbReference>
<gene>
    <name evidence="13" type="ORF">D1953_00585</name>
</gene>
<evidence type="ECO:0000313" key="14">
    <source>
        <dbReference type="Proteomes" id="UP000266016"/>
    </source>
</evidence>
<dbReference type="SUPFAM" id="SSF55874">
    <property type="entry name" value="ATPase domain of HSP90 chaperone/DNA topoisomerase II/histidine kinase"/>
    <property type="match status" value="1"/>
</dbReference>
<dbReference type="SUPFAM" id="SSF53850">
    <property type="entry name" value="Periplasmic binding protein-like II"/>
    <property type="match status" value="1"/>
</dbReference>
<name>A0A398BG76_9BACI</name>
<dbReference type="InterPro" id="IPR004358">
    <property type="entry name" value="Sig_transdc_His_kin-like_C"/>
</dbReference>
<comment type="catalytic activity">
    <reaction evidence="1">
        <text>ATP + protein L-histidine = ADP + protein N-phospho-L-histidine.</text>
        <dbReference type="EC" id="2.7.13.3"/>
    </reaction>
</comment>
<dbReference type="SMART" id="SM00387">
    <property type="entry name" value="HATPase_c"/>
    <property type="match status" value="1"/>
</dbReference>
<keyword evidence="7" id="KW-0067">ATP-binding</keyword>
<evidence type="ECO:0000256" key="11">
    <source>
        <dbReference type="SAM" id="Phobius"/>
    </source>
</evidence>
<evidence type="ECO:0000256" key="1">
    <source>
        <dbReference type="ARBA" id="ARBA00000085"/>
    </source>
</evidence>
<dbReference type="GO" id="GO:0005524">
    <property type="term" value="F:ATP binding"/>
    <property type="evidence" value="ECO:0007669"/>
    <property type="project" value="UniProtKB-KW"/>
</dbReference>
<dbReference type="InterPro" id="IPR035965">
    <property type="entry name" value="PAS-like_dom_sf"/>
</dbReference>
<dbReference type="RefSeq" id="WP_119115212.1">
    <property type="nucleotide sequence ID" value="NZ_QWVS01000002.1"/>
</dbReference>
<dbReference type="Gene3D" id="1.10.287.130">
    <property type="match status" value="1"/>
</dbReference>
<dbReference type="Pfam" id="PF00512">
    <property type="entry name" value="HisKA"/>
    <property type="match status" value="1"/>
</dbReference>
<sequence>MKIVFLFLLAIFLQGIGSISSGFAEEKVYKIAAEPKLPPFSYINENGVLTGLSIDLMEQIAEQHRLSFEYIPMNIEDAEKALEEGKIDAIAGMVYRPSKDWKFDFSTSYFTMSDSIVIPKESENQIKGIEDLENRQVVVEGHTSMYENILNMRTTNVLLEDNQYTALQSLIEGRADLFIGNKWTATAYLKELGREDSFTILDDVMNSSDYTVVVQEENDSLLLAFNQSITMLEAKGELNKLINKWTVPKDLAEIARLETFIYLLVSVLIIVAIVLLIIYMWNQRLKEAVHIQTSKLRQLNESLQETQQIIADSNAFKDLILNNIDTGIVTFNVDLKITSCNASAVHMLNLSNDTPFSLQNPPLLKQLFDHYHSKESGVQVLEWNEQGQKKVIYYRILQIYNSREQQTGYLLSMNDETEKKNLEQKLFTQEKLHALGQLVAGVAHEIRNPLTSIKMFIDMLPSKYHLPEFRRLITEHVPSEVNRLNTIVTDLVEYARPRPSNKQKYTLEEMASLLSFIQVTMDKNQISLEKKVEDNLVFYIDPQQIRQVMINLLLNAVDAVAEKEEKKITITVKKINEEIGSVMISDTGKGMSSEELHHILEPFYTSKEKGVGLGLTLTYNLIKENKGELHIASQPNKGSTFTILLPLYQKEAS</sequence>
<comment type="caution">
    <text evidence="13">The sequence shown here is derived from an EMBL/GenBank/DDBJ whole genome shotgun (WGS) entry which is preliminary data.</text>
</comment>